<name>I7ML69_TETTS</name>
<dbReference type="STRING" id="312017.I7ML69"/>
<protein>
    <submittedName>
        <fullName evidence="6">CHCH domain protein</fullName>
    </submittedName>
</protein>
<organism evidence="6 7">
    <name type="scientific">Tetrahymena thermophila (strain SB210)</name>
    <dbReference type="NCBI Taxonomy" id="312017"/>
    <lineage>
        <taxon>Eukaryota</taxon>
        <taxon>Sar</taxon>
        <taxon>Alveolata</taxon>
        <taxon>Ciliophora</taxon>
        <taxon>Intramacronucleata</taxon>
        <taxon>Oligohymenophorea</taxon>
        <taxon>Hymenostomatida</taxon>
        <taxon>Tetrahymenina</taxon>
        <taxon>Tetrahymenidae</taxon>
        <taxon>Tetrahymena</taxon>
    </lineage>
</organism>
<accession>I7ML69</accession>
<feature type="region of interest" description="Disordered" evidence="5">
    <location>
        <begin position="98"/>
        <end position="125"/>
    </location>
</feature>
<comment type="similarity">
    <text evidence="4">Belongs to the COX19 family.</text>
</comment>
<dbReference type="RefSeq" id="XP_001021527.2">
    <property type="nucleotide sequence ID" value="XM_001021527.2"/>
</dbReference>
<dbReference type="InParanoid" id="I7ML69"/>
<proteinExistence type="inferred from homology"/>
<keyword evidence="3" id="KW-1015">Disulfide bond</keyword>
<reference evidence="7" key="1">
    <citation type="journal article" date="2006" name="PLoS Biol.">
        <title>Macronuclear genome sequence of the ciliate Tetrahymena thermophila, a model eukaryote.</title>
        <authorList>
            <person name="Eisen J.A."/>
            <person name="Coyne R.S."/>
            <person name="Wu M."/>
            <person name="Wu D."/>
            <person name="Thiagarajan M."/>
            <person name="Wortman J.R."/>
            <person name="Badger J.H."/>
            <person name="Ren Q."/>
            <person name="Amedeo P."/>
            <person name="Jones K.M."/>
            <person name="Tallon L.J."/>
            <person name="Delcher A.L."/>
            <person name="Salzberg S.L."/>
            <person name="Silva J.C."/>
            <person name="Haas B.J."/>
            <person name="Majoros W.H."/>
            <person name="Farzad M."/>
            <person name="Carlton J.M."/>
            <person name="Smith R.K. Jr."/>
            <person name="Garg J."/>
            <person name="Pearlman R.E."/>
            <person name="Karrer K.M."/>
            <person name="Sun L."/>
            <person name="Manning G."/>
            <person name="Elde N.C."/>
            <person name="Turkewitz A.P."/>
            <person name="Asai D.J."/>
            <person name="Wilkes D.E."/>
            <person name="Wang Y."/>
            <person name="Cai H."/>
            <person name="Collins K."/>
            <person name="Stewart B.A."/>
            <person name="Lee S.R."/>
            <person name="Wilamowska K."/>
            <person name="Weinberg Z."/>
            <person name="Ruzzo W.L."/>
            <person name="Wloga D."/>
            <person name="Gaertig J."/>
            <person name="Frankel J."/>
            <person name="Tsao C.-C."/>
            <person name="Gorovsky M.A."/>
            <person name="Keeling P.J."/>
            <person name="Waller R.F."/>
            <person name="Patron N.J."/>
            <person name="Cherry J.M."/>
            <person name="Stover N.A."/>
            <person name="Krieger C.J."/>
            <person name="del Toro C."/>
            <person name="Ryder H.F."/>
            <person name="Williamson S.C."/>
            <person name="Barbeau R.A."/>
            <person name="Hamilton E.P."/>
            <person name="Orias E."/>
        </authorList>
    </citation>
    <scope>NUCLEOTIDE SEQUENCE [LARGE SCALE GENOMIC DNA]</scope>
    <source>
        <strain evidence="7">SB210</strain>
    </source>
</reference>
<dbReference type="PANTHER" id="PTHR21107:SF2">
    <property type="entry name" value="CYTOCHROME C OXIDASE ASSEMBLY PROTEIN COX19"/>
    <property type="match status" value="1"/>
</dbReference>
<evidence type="ECO:0000313" key="7">
    <source>
        <dbReference type="Proteomes" id="UP000009168"/>
    </source>
</evidence>
<evidence type="ECO:0000256" key="3">
    <source>
        <dbReference type="ARBA" id="ARBA00023157"/>
    </source>
</evidence>
<evidence type="ECO:0000256" key="1">
    <source>
        <dbReference type="ARBA" id="ARBA00004496"/>
    </source>
</evidence>
<dbReference type="PROSITE" id="PS51808">
    <property type="entry name" value="CHCH"/>
    <property type="match status" value="1"/>
</dbReference>
<dbReference type="eggNOG" id="KOG3477">
    <property type="taxonomic scope" value="Eukaryota"/>
</dbReference>
<dbReference type="Proteomes" id="UP000009168">
    <property type="component" value="Unassembled WGS sequence"/>
</dbReference>
<dbReference type="InterPro" id="IPR051383">
    <property type="entry name" value="COX19"/>
</dbReference>
<keyword evidence="2" id="KW-0963">Cytoplasm</keyword>
<dbReference type="PANTHER" id="PTHR21107">
    <property type="entry name" value="CYTOCHROME C OXIDASE ASSEMBLY PROTEIN COX19"/>
    <property type="match status" value="1"/>
</dbReference>
<gene>
    <name evidence="6" type="ORF">TTHERM_00148920</name>
</gene>
<feature type="compositionally biased region" description="Basic and acidic residues" evidence="5">
    <location>
        <begin position="104"/>
        <end position="125"/>
    </location>
</feature>
<keyword evidence="7" id="KW-1185">Reference proteome</keyword>
<dbReference type="OrthoDB" id="268594at2759"/>
<sequence length="125" mass="14883">MSRQSFKAPDKGSFPLDHFHECDEFAKAYNSCVLKHQLMPKRCRQHQIDYLGCRMKAGLMEKEEFEKLGFTEESSWENEEAEQRYLFNKIQKIKEKAQQNVNQRMKEKQQMGDQKVDYSKPEGLN</sequence>
<comment type="subcellular location">
    <subcellularLocation>
        <location evidence="1">Cytoplasm</location>
    </subcellularLocation>
</comment>
<evidence type="ECO:0000256" key="4">
    <source>
        <dbReference type="ARBA" id="ARBA00038223"/>
    </source>
</evidence>
<dbReference type="EMBL" id="GG662603">
    <property type="protein sequence ID" value="EAS01282.2"/>
    <property type="molecule type" value="Genomic_DNA"/>
</dbReference>
<evidence type="ECO:0000256" key="5">
    <source>
        <dbReference type="SAM" id="MobiDB-lite"/>
    </source>
</evidence>
<dbReference type="GO" id="GO:0005758">
    <property type="term" value="C:mitochondrial intermembrane space"/>
    <property type="evidence" value="ECO:0007669"/>
    <property type="project" value="TreeGrafter"/>
</dbReference>
<dbReference type="GO" id="GO:0033617">
    <property type="term" value="P:mitochondrial respiratory chain complex IV assembly"/>
    <property type="evidence" value="ECO:0007669"/>
    <property type="project" value="TreeGrafter"/>
</dbReference>
<dbReference type="AlphaFoldDB" id="I7ML69"/>
<evidence type="ECO:0000313" key="6">
    <source>
        <dbReference type="EMBL" id="EAS01282.2"/>
    </source>
</evidence>
<dbReference type="GeneID" id="7825223"/>
<dbReference type="KEGG" id="tet:TTHERM_00148920"/>
<evidence type="ECO:0000256" key="2">
    <source>
        <dbReference type="ARBA" id="ARBA00022490"/>
    </source>
</evidence>